<dbReference type="InterPro" id="IPR051350">
    <property type="entry name" value="WD_repeat-ST_regulator"/>
</dbReference>
<dbReference type="InterPro" id="IPR019775">
    <property type="entry name" value="WD40_repeat_CS"/>
</dbReference>
<dbReference type="InterPro" id="IPR036322">
    <property type="entry name" value="WD40_repeat_dom_sf"/>
</dbReference>
<dbReference type="GO" id="GO:0034657">
    <property type="term" value="C:GID complex"/>
    <property type="evidence" value="ECO:0007669"/>
    <property type="project" value="TreeGrafter"/>
</dbReference>
<dbReference type="GO" id="GO:0043161">
    <property type="term" value="P:proteasome-mediated ubiquitin-dependent protein catabolic process"/>
    <property type="evidence" value="ECO:0007669"/>
    <property type="project" value="TreeGrafter"/>
</dbReference>
<feature type="repeat" description="WD" evidence="3">
    <location>
        <begin position="468"/>
        <end position="509"/>
    </location>
</feature>
<dbReference type="Pfam" id="PF00400">
    <property type="entry name" value="WD40"/>
    <property type="match status" value="5"/>
</dbReference>
<dbReference type="PROSITE" id="PS50897">
    <property type="entry name" value="CTLH"/>
    <property type="match status" value="1"/>
</dbReference>
<keyword evidence="7" id="KW-1185">Reference proteome</keyword>
<dbReference type="PROSITE" id="PS50294">
    <property type="entry name" value="WD_REPEATS_REGION"/>
    <property type="match status" value="2"/>
</dbReference>
<dbReference type="SUPFAM" id="SSF50978">
    <property type="entry name" value="WD40 repeat-like"/>
    <property type="match status" value="1"/>
</dbReference>
<evidence type="ECO:0000259" key="5">
    <source>
        <dbReference type="PROSITE" id="PS50897"/>
    </source>
</evidence>
<feature type="region of interest" description="Disordered" evidence="4">
    <location>
        <begin position="99"/>
        <end position="202"/>
    </location>
</feature>
<sequence>ALAQLRHSLFHFHRGSYREEADLDSSSPTRSHPEHASDDDDPSLHRLPPVPSSRLVSAQRHPVPTPSLDPASRTAAASANIESSAAPVYPNIINTSAQVLGRRRRSPSDSRSAASGYLDIRSLIDPPSESEVEQPHPKRQRGEHMTMLSDGDGALPSNGGLVTRPNGAAGPSAQHTSQISTPNGHNKAGLGMNGSSNGERRSSTYFGHNREEVTRLLIQALSDLGYQEAAGSVSRDSGYVLESPTVASFRSAVLSGSWGQAEQLLLGASDSEANSRQGNGLVLSSGSDRTTMRCSLRQQKFLELLEQRNTTKALSVLREELTPLYNDTTKLHFLSSLLMCHSFSELKAKTKWDGAHGESRKILLSQLSKCISPSVMLPENRLATLLQQVKQSQINSCLYHTEPLSPSLYSDHSCRRENFPTECAVELGNLDGEVWQVKFSPDGSMLAACGSARDVFVWGKNFNVFSVLGHHGGGVGNVSWSPDSSMIVTCSQDKQSRLWDLQKSEPLRKSQRYGEPAIGCVWINDGRSYVIGTLDINRSLTTYNVHNDEYIDWNKKHRVQDLCGSPDGRWLVAVDDNETVHLYNTITRELIDSIKLESRPTSICISEDSQHLLVNRVDGEAQLINLTTRQPVQKFLGHTGGKYMIRSSLGGANESFVISGSEDGNILIWHKVTGGVVERLQAHRPRCNAVDWKPDDPAMLASCGDDGKVRIWTSKARARPVREDDGYYFVNQEP</sequence>
<evidence type="ECO:0000256" key="3">
    <source>
        <dbReference type="PROSITE-ProRule" id="PRU00221"/>
    </source>
</evidence>
<dbReference type="SMART" id="SM00320">
    <property type="entry name" value="WD40"/>
    <property type="match status" value="6"/>
</dbReference>
<dbReference type="InterPro" id="IPR054080">
    <property type="entry name" value="TPR1-like_2nd"/>
</dbReference>
<dbReference type="EMBL" id="CABFNP030001338">
    <property type="protein sequence ID" value="CAI6100331.1"/>
    <property type="molecule type" value="Genomic_DNA"/>
</dbReference>
<dbReference type="InterPro" id="IPR006595">
    <property type="entry name" value="CTLH_C"/>
</dbReference>
<dbReference type="PROSITE" id="PS00678">
    <property type="entry name" value="WD_REPEATS_1"/>
    <property type="match status" value="1"/>
</dbReference>
<keyword evidence="2" id="KW-0677">Repeat</keyword>
<dbReference type="SMART" id="SM00668">
    <property type="entry name" value="CTLH"/>
    <property type="match status" value="1"/>
</dbReference>
<evidence type="ECO:0000313" key="6">
    <source>
        <dbReference type="EMBL" id="CAI6100331.1"/>
    </source>
</evidence>
<dbReference type="AlphaFoldDB" id="A0AA35VCK9"/>
<feature type="compositionally biased region" description="Polar residues" evidence="4">
    <location>
        <begin position="173"/>
        <end position="184"/>
    </location>
</feature>
<comment type="caution">
    <text evidence="6">The sequence shown here is derived from an EMBL/GenBank/DDBJ whole genome shotgun (WGS) entry which is preliminary data.</text>
</comment>
<gene>
    <name evidence="6" type="ORF">CCHLO57077_00004497</name>
</gene>
<protein>
    <recommendedName>
        <fullName evidence="5">CTLH domain-containing protein</fullName>
    </recommendedName>
</protein>
<reference evidence="6" key="1">
    <citation type="submission" date="2023-01" db="EMBL/GenBank/DDBJ databases">
        <authorList>
            <person name="Piombo E."/>
        </authorList>
    </citation>
    <scope>NUCLEOTIDE SEQUENCE</scope>
</reference>
<dbReference type="PANTHER" id="PTHR22838">
    <property type="entry name" value="WD REPEAT PROTEIN 26-RELATED"/>
    <property type="match status" value="1"/>
</dbReference>
<dbReference type="InterPro" id="IPR001680">
    <property type="entry name" value="WD40_rpt"/>
</dbReference>
<dbReference type="Pfam" id="PF23627">
    <property type="entry name" value="LisH_WDR26"/>
    <property type="match status" value="1"/>
</dbReference>
<feature type="compositionally biased region" description="Basic and acidic residues" evidence="4">
    <location>
        <begin position="133"/>
        <end position="144"/>
    </location>
</feature>
<feature type="non-terminal residue" evidence="6">
    <location>
        <position position="1"/>
    </location>
</feature>
<keyword evidence="1 3" id="KW-0853">WD repeat</keyword>
<evidence type="ECO:0000256" key="1">
    <source>
        <dbReference type="ARBA" id="ARBA00022574"/>
    </source>
</evidence>
<dbReference type="PANTHER" id="PTHR22838:SF0">
    <property type="entry name" value="WD REPEAT-CONTAINING PROTEIN 26"/>
    <property type="match status" value="1"/>
</dbReference>
<evidence type="ECO:0000256" key="2">
    <source>
        <dbReference type="ARBA" id="ARBA00022737"/>
    </source>
</evidence>
<dbReference type="InterPro" id="IPR015943">
    <property type="entry name" value="WD40/YVTN_repeat-like_dom_sf"/>
</dbReference>
<feature type="repeat" description="WD" evidence="3">
    <location>
        <begin position="680"/>
        <end position="712"/>
    </location>
</feature>
<evidence type="ECO:0000313" key="7">
    <source>
        <dbReference type="Proteomes" id="UP001160390"/>
    </source>
</evidence>
<dbReference type="Pfam" id="PF21889">
    <property type="entry name" value="TPR1-like_2nd"/>
    <property type="match status" value="1"/>
</dbReference>
<dbReference type="Gene3D" id="2.130.10.10">
    <property type="entry name" value="YVTN repeat-like/Quinoprotein amine dehydrogenase"/>
    <property type="match status" value="1"/>
</dbReference>
<accession>A0AA35VCK9</accession>
<proteinExistence type="predicted"/>
<dbReference type="PROSITE" id="PS50082">
    <property type="entry name" value="WD_REPEATS_2"/>
    <property type="match status" value="2"/>
</dbReference>
<name>A0AA35VCK9_9HYPO</name>
<feature type="domain" description="CTLH" evidence="5">
    <location>
        <begin position="242"/>
        <end position="312"/>
    </location>
</feature>
<organism evidence="6 7">
    <name type="scientific">Clonostachys chloroleuca</name>
    <dbReference type="NCBI Taxonomy" id="1926264"/>
    <lineage>
        <taxon>Eukaryota</taxon>
        <taxon>Fungi</taxon>
        <taxon>Dikarya</taxon>
        <taxon>Ascomycota</taxon>
        <taxon>Pezizomycotina</taxon>
        <taxon>Sordariomycetes</taxon>
        <taxon>Hypocreomycetidae</taxon>
        <taxon>Hypocreales</taxon>
        <taxon>Bionectriaceae</taxon>
        <taxon>Clonostachys</taxon>
    </lineage>
</organism>
<feature type="region of interest" description="Disordered" evidence="4">
    <location>
        <begin position="17"/>
        <end position="76"/>
    </location>
</feature>
<evidence type="ECO:0000256" key="4">
    <source>
        <dbReference type="SAM" id="MobiDB-lite"/>
    </source>
</evidence>
<dbReference type="Proteomes" id="UP001160390">
    <property type="component" value="Unassembled WGS sequence"/>
</dbReference>